<evidence type="ECO:0000313" key="4">
    <source>
        <dbReference type="EMBL" id="NKX91771.1"/>
    </source>
</evidence>
<feature type="compositionally biased region" description="Low complexity" evidence="2">
    <location>
        <begin position="43"/>
        <end position="66"/>
    </location>
</feature>
<comment type="similarity">
    <text evidence="1">Belongs to the CapA family.</text>
</comment>
<dbReference type="InterPro" id="IPR029052">
    <property type="entry name" value="Metallo-depent_PP-like"/>
</dbReference>
<name>A0A9X5FDK2_9MICO</name>
<evidence type="ECO:0000256" key="1">
    <source>
        <dbReference type="ARBA" id="ARBA00005662"/>
    </source>
</evidence>
<evidence type="ECO:0000256" key="2">
    <source>
        <dbReference type="SAM" id="MobiDB-lite"/>
    </source>
</evidence>
<keyword evidence="5" id="KW-1185">Reference proteome</keyword>
<gene>
    <name evidence="4" type="ORF">HF995_00520</name>
</gene>
<dbReference type="EMBL" id="JAAXOW010000001">
    <property type="protein sequence ID" value="NKX91771.1"/>
    <property type="molecule type" value="Genomic_DNA"/>
</dbReference>
<feature type="domain" description="Capsule synthesis protein CapA" evidence="3">
    <location>
        <begin position="75"/>
        <end position="327"/>
    </location>
</feature>
<dbReference type="InterPro" id="IPR052169">
    <property type="entry name" value="CW_Biosynth-Accessory"/>
</dbReference>
<evidence type="ECO:0000313" key="5">
    <source>
        <dbReference type="Proteomes" id="UP000774283"/>
    </source>
</evidence>
<dbReference type="PANTHER" id="PTHR33393">
    <property type="entry name" value="POLYGLUTAMINE SYNTHESIS ACCESSORY PROTEIN RV0574C-RELATED"/>
    <property type="match status" value="1"/>
</dbReference>
<dbReference type="Proteomes" id="UP000774283">
    <property type="component" value="Unassembled WGS sequence"/>
</dbReference>
<dbReference type="AlphaFoldDB" id="A0A9X5FDK2"/>
<dbReference type="Gene3D" id="3.60.21.10">
    <property type="match status" value="1"/>
</dbReference>
<dbReference type="RefSeq" id="WP_168445897.1">
    <property type="nucleotide sequence ID" value="NZ_JAAXOW010000001.1"/>
</dbReference>
<dbReference type="InterPro" id="IPR019079">
    <property type="entry name" value="Capsule_synth_CapA"/>
</dbReference>
<organism evidence="4 5">
    <name type="scientific">Sanguibacter hominis ATCC BAA-789</name>
    <dbReference type="NCBI Taxonomy" id="1312740"/>
    <lineage>
        <taxon>Bacteria</taxon>
        <taxon>Bacillati</taxon>
        <taxon>Actinomycetota</taxon>
        <taxon>Actinomycetes</taxon>
        <taxon>Micrococcales</taxon>
        <taxon>Sanguibacteraceae</taxon>
        <taxon>Sanguibacter</taxon>
    </lineage>
</organism>
<dbReference type="PANTHER" id="PTHR33393:SF13">
    <property type="entry name" value="PGA BIOSYNTHESIS PROTEIN CAPA"/>
    <property type="match status" value="1"/>
</dbReference>
<feature type="region of interest" description="Disordered" evidence="2">
    <location>
        <begin position="405"/>
        <end position="429"/>
    </location>
</feature>
<dbReference type="SUPFAM" id="SSF56300">
    <property type="entry name" value="Metallo-dependent phosphatases"/>
    <property type="match status" value="1"/>
</dbReference>
<reference evidence="4 5" key="1">
    <citation type="submission" date="2020-04" db="EMBL/GenBank/DDBJ databases">
        <title>MicrobeNet Type strains.</title>
        <authorList>
            <person name="Nicholson A.C."/>
        </authorList>
    </citation>
    <scope>NUCLEOTIDE SEQUENCE [LARGE SCALE GENOMIC DNA]</scope>
    <source>
        <strain evidence="4 5">ATCC BAA-789</strain>
    </source>
</reference>
<sequence length="429" mass="44429">MRHARLTPRASRAQRVLLGAAIVTVVGAGGLAAATTVRDDTRGAQATTTTTSAAGTDASAPTTTTPALPEDISFTILAAGDVLPHLPVMKSARAGDGYDFSPLLAGLDPWVQGADLALCHMEVPVAPKGRPVSGYPMFGTTPALVEDLAEQGWDGCSTASNHSVDRGYAGVERTLDVFDSAGLGHVGTARSAQEAAAPALYRVTVDGQPTLVAHLSAAYGTNGMPVDADKPWSVTLIDTDRIVAQAKAARADGADIVLVSIHDGTEYRTAPTEHQEKVAAALAESGQVDVVIGHHAHVPQPMTRLAGGPGGRGMWLAYGLGNLLSNQSAECCASESSNGLLLVAEVTRVAGGPAEVTDMTWVGTTVDRVGKHTLHALADIVGAATGKLSAKEIDARYARVRDAVGTDLQERTSPPEHQRSTVEVISRPR</sequence>
<dbReference type="SMART" id="SM00854">
    <property type="entry name" value="PGA_cap"/>
    <property type="match status" value="1"/>
</dbReference>
<comment type="caution">
    <text evidence="4">The sequence shown here is derived from an EMBL/GenBank/DDBJ whole genome shotgun (WGS) entry which is preliminary data.</text>
</comment>
<proteinExistence type="inferred from homology"/>
<dbReference type="Pfam" id="PF09587">
    <property type="entry name" value="PGA_cap"/>
    <property type="match status" value="1"/>
</dbReference>
<evidence type="ECO:0000259" key="3">
    <source>
        <dbReference type="SMART" id="SM00854"/>
    </source>
</evidence>
<feature type="region of interest" description="Disordered" evidence="2">
    <location>
        <begin position="40"/>
        <end position="66"/>
    </location>
</feature>
<protein>
    <submittedName>
        <fullName evidence="4">CapA family protein</fullName>
    </submittedName>
</protein>
<dbReference type="CDD" id="cd07381">
    <property type="entry name" value="MPP_CapA"/>
    <property type="match status" value="1"/>
</dbReference>
<feature type="compositionally biased region" description="Basic and acidic residues" evidence="2">
    <location>
        <begin position="405"/>
        <end position="420"/>
    </location>
</feature>
<accession>A0A9X5FDK2</accession>